<dbReference type="RefSeq" id="WP_165883174.1">
    <property type="nucleotide sequence ID" value="NZ_CP035810.1"/>
</dbReference>
<dbReference type="CDD" id="cd02252">
    <property type="entry name" value="nylC_like"/>
    <property type="match status" value="1"/>
</dbReference>
<dbReference type="EMBL" id="CP035810">
    <property type="protein sequence ID" value="QIN28709.1"/>
    <property type="molecule type" value="Genomic_DNA"/>
</dbReference>
<dbReference type="InterPro" id="IPR005321">
    <property type="entry name" value="Peptidase_S58_DmpA"/>
</dbReference>
<name>A0A6G8KV91_9MICO</name>
<dbReference type="Gene3D" id="3.60.70.12">
    <property type="entry name" value="L-amino peptidase D-ALA esterase/amidase"/>
    <property type="match status" value="1"/>
</dbReference>
<dbReference type="KEGG" id="blut:EW640_05045"/>
<dbReference type="AlphaFoldDB" id="A0A6G8KV91"/>
<dbReference type="GO" id="GO:0004177">
    <property type="term" value="F:aminopeptidase activity"/>
    <property type="evidence" value="ECO:0007669"/>
    <property type="project" value="TreeGrafter"/>
</dbReference>
<dbReference type="PANTHER" id="PTHR36512:SF3">
    <property type="entry name" value="BLR5678 PROTEIN"/>
    <property type="match status" value="1"/>
</dbReference>
<protein>
    <submittedName>
        <fullName evidence="2">Peptidase S58 family protein</fullName>
    </submittedName>
</protein>
<proteinExistence type="inferred from homology"/>
<dbReference type="Pfam" id="PF03576">
    <property type="entry name" value="Peptidase_S58"/>
    <property type="match status" value="1"/>
</dbReference>
<dbReference type="PANTHER" id="PTHR36512">
    <property type="entry name" value="D-AMINOPEPTIDASE"/>
    <property type="match status" value="1"/>
</dbReference>
<organism evidence="2 3">
    <name type="scientific">Brevibacterium luteolum</name>
    <dbReference type="NCBI Taxonomy" id="199591"/>
    <lineage>
        <taxon>Bacteria</taxon>
        <taxon>Bacillati</taxon>
        <taxon>Actinomycetota</taxon>
        <taxon>Actinomycetes</taxon>
        <taxon>Micrococcales</taxon>
        <taxon>Brevibacteriaceae</taxon>
        <taxon>Brevibacterium</taxon>
    </lineage>
</organism>
<evidence type="ECO:0000313" key="3">
    <source>
        <dbReference type="Proteomes" id="UP000501518"/>
    </source>
</evidence>
<dbReference type="SUPFAM" id="SSF56266">
    <property type="entry name" value="DmpA/ArgJ-like"/>
    <property type="match status" value="1"/>
</dbReference>
<gene>
    <name evidence="2" type="ORF">EW640_05045</name>
</gene>
<sequence length="367" mass="35725">MPVLRRGGGVCEIDGVELGHAGLIDSGALTGTTALILPAGTTGGVDVRGGGPASHETELLAPGTLTAGCDAIVLTGGSAYGLAAAHGVQAGLAADGRGFPAPGLAGVTVPLVPAAGIFDLGRGGAPCLPPTIETGQAAYAGRATGPEAVVRGSAGGGIGAWTGRGLLRGGLGSAVIDTDTGHRVAAIAVANPMGTVIASTGRLYAAEVLSGYGIDLPADDCDVLRERLAAVAAQSVEGPPPARNTTIAAVVTDARLDTAQAHRLAQSAHAGLARAIHPSHTLFDGDTVFAAATGAVALTQSEGGSGEADETMVLGQLNTAAADVLSAAIVDAVISAGDYAEGAPIPASPPPLCSVCPDLTAAWEQLD</sequence>
<reference evidence="2 3" key="1">
    <citation type="submission" date="2019-02" db="EMBL/GenBank/DDBJ databases">
        <title>Complete Genome Sequence and Methylome Analysis of Brevibacterium luteolum NEB1784.</title>
        <authorList>
            <person name="Fomenkov A."/>
            <person name="Roberts R.J."/>
        </authorList>
    </citation>
    <scope>NUCLEOTIDE SEQUENCE [LARGE SCALE GENOMIC DNA]</scope>
    <source>
        <strain evidence="2 3">NEB1784</strain>
    </source>
</reference>
<evidence type="ECO:0000313" key="2">
    <source>
        <dbReference type="EMBL" id="QIN28709.1"/>
    </source>
</evidence>
<dbReference type="InterPro" id="IPR016117">
    <property type="entry name" value="ArgJ-like_dom_sf"/>
</dbReference>
<comment type="similarity">
    <text evidence="1">Belongs to the peptidase S58 family.</text>
</comment>
<dbReference type="Proteomes" id="UP000501518">
    <property type="component" value="Chromosome"/>
</dbReference>
<accession>A0A6G8KV91</accession>
<evidence type="ECO:0000256" key="1">
    <source>
        <dbReference type="ARBA" id="ARBA00007068"/>
    </source>
</evidence>